<reference evidence="1 2" key="1">
    <citation type="submission" date="2018-12" db="EMBL/GenBank/DDBJ databases">
        <authorList>
            <consortium name="Pathogen Informatics"/>
        </authorList>
    </citation>
    <scope>NUCLEOTIDE SEQUENCE [LARGE SCALE GENOMIC DNA]</scope>
    <source>
        <strain evidence="1 2">NCTC10951</strain>
    </source>
</reference>
<dbReference type="OrthoDB" id="3260657at2"/>
<name>A0A3S4VLI9_ACTVI</name>
<evidence type="ECO:0000313" key="2">
    <source>
        <dbReference type="Proteomes" id="UP000268658"/>
    </source>
</evidence>
<evidence type="ECO:0000313" key="1">
    <source>
        <dbReference type="EMBL" id="VEI18013.1"/>
    </source>
</evidence>
<sequence>MPWRRWSVSRAALTAVTGQFVGRRTALGAVILCALAVWSAAALDIHVSPRVAVTGLVLAAVGQTATIASAWVGSGRWDELARFPLRRGELARATFLAVDGVVLLEVTAPITLLALLAGRGGAGGRLDAGAVLLAVEMLAVGLGSAALGLTLWAGESSGRRAAAAGALVVGAAAWWAAPAASATLFLGAGLAAIACTGGLRARRTQVGTVRGGRRSLLLGELVTVRTTQVNTLVMLVVALVFTYTMTDRGLTLPLPLVLVVVNTPLNAYFSRYLSTRAVVLAAPGSRRVLAAYARDLALLYAASNCVVGALLVWRGGSLAETVAAAVAAAVAGAATAVLLEVYRPLTGWKSERDVVRHPRKYLPPLAALLAVLAVHAAYTLAAQ</sequence>
<protein>
    <submittedName>
        <fullName evidence="1">Uncharacterized protein</fullName>
    </submittedName>
</protein>
<proteinExistence type="predicted"/>
<organism evidence="1 2">
    <name type="scientific">Actinomyces viscosus</name>
    <dbReference type="NCBI Taxonomy" id="1656"/>
    <lineage>
        <taxon>Bacteria</taxon>
        <taxon>Bacillati</taxon>
        <taxon>Actinomycetota</taxon>
        <taxon>Actinomycetes</taxon>
        <taxon>Actinomycetales</taxon>
        <taxon>Actinomycetaceae</taxon>
        <taxon>Actinomyces</taxon>
    </lineage>
</organism>
<accession>A0A3S4VLI9</accession>
<dbReference type="AlphaFoldDB" id="A0A3S4VLI9"/>
<dbReference type="Proteomes" id="UP000268658">
    <property type="component" value="Chromosome"/>
</dbReference>
<dbReference type="KEGG" id="avc:NCTC10951_02488"/>
<dbReference type="RefSeq" id="WP_126414854.1">
    <property type="nucleotide sequence ID" value="NZ_JASPER010000008.1"/>
</dbReference>
<dbReference type="EMBL" id="LR134477">
    <property type="protein sequence ID" value="VEI18013.1"/>
    <property type="molecule type" value="Genomic_DNA"/>
</dbReference>
<gene>
    <name evidence="1" type="ORF">NCTC10951_02488</name>
</gene>